<dbReference type="AlphaFoldDB" id="A0A0U3HV08"/>
<feature type="transmembrane region" description="Helical" evidence="1">
    <location>
        <begin position="184"/>
        <end position="208"/>
    </location>
</feature>
<evidence type="ECO:0000256" key="1">
    <source>
        <dbReference type="SAM" id="Phobius"/>
    </source>
</evidence>
<reference evidence="3 5" key="2">
    <citation type="submission" date="2019-07" db="EMBL/GenBank/DDBJ databases">
        <title>Whole genome shotgun sequence of Kocuria flava NBRC 107626.</title>
        <authorList>
            <person name="Hosoyama A."/>
            <person name="Uohara A."/>
            <person name="Ohji S."/>
            <person name="Ichikawa N."/>
        </authorList>
    </citation>
    <scope>NUCLEOTIDE SEQUENCE [LARGE SCALE GENOMIC DNA]</scope>
    <source>
        <strain evidence="3 5">NBRC 107626</strain>
    </source>
</reference>
<evidence type="ECO:0008006" key="6">
    <source>
        <dbReference type="Google" id="ProtNLM"/>
    </source>
</evidence>
<dbReference type="Proteomes" id="UP000321155">
    <property type="component" value="Unassembled WGS sequence"/>
</dbReference>
<feature type="transmembrane region" description="Helical" evidence="1">
    <location>
        <begin position="6"/>
        <end position="25"/>
    </location>
</feature>
<dbReference type="KEGG" id="kfv:AS188_16135"/>
<keyword evidence="1" id="KW-1133">Transmembrane helix</keyword>
<feature type="transmembrane region" description="Helical" evidence="1">
    <location>
        <begin position="107"/>
        <end position="125"/>
    </location>
</feature>
<geneLocation type="plasmid" evidence="2">
    <name>1</name>
</geneLocation>
<keyword evidence="1" id="KW-0472">Membrane</keyword>
<dbReference type="EMBL" id="BJZR01000033">
    <property type="protein sequence ID" value="GEO92165.1"/>
    <property type="molecule type" value="Genomic_DNA"/>
</dbReference>
<keyword evidence="5" id="KW-1185">Reference proteome</keyword>
<keyword evidence="1" id="KW-0812">Transmembrane</keyword>
<evidence type="ECO:0000313" key="4">
    <source>
        <dbReference type="Proteomes" id="UP000057181"/>
    </source>
</evidence>
<accession>A0A0U3HV08</accession>
<evidence type="ECO:0000313" key="2">
    <source>
        <dbReference type="EMBL" id="ALU41414.1"/>
    </source>
</evidence>
<proteinExistence type="predicted"/>
<evidence type="ECO:0000313" key="5">
    <source>
        <dbReference type="Proteomes" id="UP000321155"/>
    </source>
</evidence>
<feature type="transmembrane region" description="Helical" evidence="1">
    <location>
        <begin position="37"/>
        <end position="56"/>
    </location>
</feature>
<dbReference type="RefSeq" id="WP_058860078.1">
    <property type="nucleotide sequence ID" value="NZ_BJZR01000033.1"/>
</dbReference>
<evidence type="ECO:0000313" key="3">
    <source>
        <dbReference type="EMBL" id="GEO92165.1"/>
    </source>
</evidence>
<gene>
    <name evidence="2" type="ORF">AS188_16135</name>
    <name evidence="3" type="ORF">KFL01_14710</name>
</gene>
<feature type="transmembrane region" description="Helical" evidence="1">
    <location>
        <begin position="228"/>
        <end position="247"/>
    </location>
</feature>
<feature type="transmembrane region" description="Helical" evidence="1">
    <location>
        <begin position="76"/>
        <end position="95"/>
    </location>
</feature>
<keyword evidence="2" id="KW-0614">Plasmid</keyword>
<name>A0A0U3HV08_9MICC</name>
<dbReference type="EMBL" id="CP013255">
    <property type="protein sequence ID" value="ALU41414.1"/>
    <property type="molecule type" value="Genomic_DNA"/>
</dbReference>
<sequence>MSLGAGLSLLKAMACLFAAVAVVVRLPRVVRQRRVDFIWVGTALAALAFSANGSMFRERTVDAWLGGENSFHLVRNLLALSAVWCLRAALVQSLQRRNWSRSRTLREASIGGVLLLGLTAAFFSIDRGPTSGAFIPNHLAQGGTLVYTLLIMVMGGWNAADVARVGFRELTLRRQGHDRLLRPGLLGLGVGGSLLVLGCALEAGYALLGHLDTWDAVATVLQASFGLVFLPGAVLVCSAVAWLGLCAQGRRLKIGLRMDILRMAPVWDHLGADRWSPGGRPPGWRSALSADPQKALYRAVIAVEDALRAEDVGLPEKQRCALRAAERRFELTS</sequence>
<reference evidence="2 4" key="1">
    <citation type="submission" date="2015-11" db="EMBL/GenBank/DDBJ databases">
        <title>Complete Genome Sequence of Kocuria flava strain HO-9041.</title>
        <authorList>
            <person name="Zhou M."/>
            <person name="Dai J."/>
        </authorList>
    </citation>
    <scope>NUCLEOTIDE SEQUENCE [LARGE SCALE GENOMIC DNA]</scope>
    <source>
        <strain evidence="2 4">HO-9041</strain>
        <plasmid evidence="2 4">1</plasmid>
    </source>
</reference>
<feature type="transmembrane region" description="Helical" evidence="1">
    <location>
        <begin position="145"/>
        <end position="163"/>
    </location>
</feature>
<dbReference type="Proteomes" id="UP000057181">
    <property type="component" value="Plasmid 1"/>
</dbReference>
<protein>
    <recommendedName>
        <fullName evidence="6">Copper resistance protein D domain-containing protein</fullName>
    </recommendedName>
</protein>
<dbReference type="OrthoDB" id="5056816at2"/>
<organism evidence="2 4">
    <name type="scientific">Kocuria flava</name>
    <dbReference type="NCBI Taxonomy" id="446860"/>
    <lineage>
        <taxon>Bacteria</taxon>
        <taxon>Bacillati</taxon>
        <taxon>Actinomycetota</taxon>
        <taxon>Actinomycetes</taxon>
        <taxon>Micrococcales</taxon>
        <taxon>Micrococcaceae</taxon>
        <taxon>Kocuria</taxon>
    </lineage>
</organism>